<protein>
    <submittedName>
        <fullName evidence="2">Uncharacterized protein</fullName>
    </submittedName>
</protein>
<keyword evidence="3" id="KW-1185">Reference proteome</keyword>
<comment type="caution">
    <text evidence="2">The sequence shown here is derived from an EMBL/GenBank/DDBJ whole genome shotgun (WGS) entry which is preliminary data.</text>
</comment>
<evidence type="ECO:0000313" key="3">
    <source>
        <dbReference type="Proteomes" id="UP001341840"/>
    </source>
</evidence>
<gene>
    <name evidence="2" type="ORF">PIB30_044015</name>
</gene>
<dbReference type="EMBL" id="JASCZI010211708">
    <property type="protein sequence ID" value="MED6196088.1"/>
    <property type="molecule type" value="Genomic_DNA"/>
</dbReference>
<evidence type="ECO:0000313" key="2">
    <source>
        <dbReference type="EMBL" id="MED6196088.1"/>
    </source>
</evidence>
<reference evidence="2 3" key="1">
    <citation type="journal article" date="2023" name="Plants (Basel)">
        <title>Bridging the Gap: Combining Genomics and Transcriptomics Approaches to Understand Stylosanthes scabra, an Orphan Legume from the Brazilian Caatinga.</title>
        <authorList>
            <person name="Ferreira-Neto J.R.C."/>
            <person name="da Silva M.D."/>
            <person name="Binneck E."/>
            <person name="de Melo N.F."/>
            <person name="da Silva R.H."/>
            <person name="de Melo A.L.T.M."/>
            <person name="Pandolfi V."/>
            <person name="Bustamante F.O."/>
            <person name="Brasileiro-Vidal A.C."/>
            <person name="Benko-Iseppon A.M."/>
        </authorList>
    </citation>
    <scope>NUCLEOTIDE SEQUENCE [LARGE SCALE GENOMIC DNA]</scope>
    <source>
        <tissue evidence="2">Leaves</tissue>
    </source>
</reference>
<organism evidence="2 3">
    <name type="scientific">Stylosanthes scabra</name>
    <dbReference type="NCBI Taxonomy" id="79078"/>
    <lineage>
        <taxon>Eukaryota</taxon>
        <taxon>Viridiplantae</taxon>
        <taxon>Streptophyta</taxon>
        <taxon>Embryophyta</taxon>
        <taxon>Tracheophyta</taxon>
        <taxon>Spermatophyta</taxon>
        <taxon>Magnoliopsida</taxon>
        <taxon>eudicotyledons</taxon>
        <taxon>Gunneridae</taxon>
        <taxon>Pentapetalae</taxon>
        <taxon>rosids</taxon>
        <taxon>fabids</taxon>
        <taxon>Fabales</taxon>
        <taxon>Fabaceae</taxon>
        <taxon>Papilionoideae</taxon>
        <taxon>50 kb inversion clade</taxon>
        <taxon>dalbergioids sensu lato</taxon>
        <taxon>Dalbergieae</taxon>
        <taxon>Pterocarpus clade</taxon>
        <taxon>Stylosanthes</taxon>
    </lineage>
</organism>
<accession>A0ABU6XHD7</accession>
<evidence type="ECO:0000256" key="1">
    <source>
        <dbReference type="SAM" id="MobiDB-lite"/>
    </source>
</evidence>
<feature type="region of interest" description="Disordered" evidence="1">
    <location>
        <begin position="1"/>
        <end position="21"/>
    </location>
</feature>
<name>A0ABU6XHD7_9FABA</name>
<feature type="compositionally biased region" description="Low complexity" evidence="1">
    <location>
        <begin position="1"/>
        <end position="14"/>
    </location>
</feature>
<sequence>MGRSDLSSLLTSSSPTQRCPSPFLSVPIWLSPAQLTATLPLGSHSTSSSLSCGSTTQGDVPFTQLTVTTAAHGFSPRSSAGNVRLPSSSSGSIFRIYL</sequence>
<dbReference type="Proteomes" id="UP001341840">
    <property type="component" value="Unassembled WGS sequence"/>
</dbReference>
<proteinExistence type="predicted"/>